<dbReference type="PANTHER" id="PTHR35365">
    <property type="entry name" value="LP04239P"/>
    <property type="match status" value="1"/>
</dbReference>
<feature type="chain" id="PRO_5026757429" evidence="2">
    <location>
        <begin position="29"/>
        <end position="1105"/>
    </location>
</feature>
<feature type="region of interest" description="Disordered" evidence="1">
    <location>
        <begin position="1031"/>
        <end position="1105"/>
    </location>
</feature>
<dbReference type="GeneID" id="112467776"/>
<protein>
    <submittedName>
        <fullName evidence="4">Uncharacterized protein LOC112467776</fullName>
    </submittedName>
</protein>
<feature type="compositionally biased region" description="Basic residues" evidence="1">
    <location>
        <begin position="1060"/>
        <end position="1069"/>
    </location>
</feature>
<proteinExistence type="predicted"/>
<sequence>MAPTMSSRTAVRGIEFTLTLLLVSSAQAVNYEAHRHDVIVANEDDNIILTTRDFLEQLNFVAPKESYTLQEATEHLLQFGALLRARILDTFGSLLYVYYDDFGIAEVEALRKVYREILERRYDVFDLVPNVLKNQDTRPSRICAEIYDRATDTCLRSSASMCRRIRNKQHDISHPDDRDTPALNVTYRMYRSSKISKQYPGGFSLATTLRFLQREALTITPNLLSGLLCNVRYENYDDDVRLAEKELVRHFHETTETEISIPTKELRKFHTVNSFLKHYIDTYAEKSLDNDLKKHAFLIARRITDDVGTIDENIHLLGNAYENGTIHIGYLFDLVLPDDLLENDVIEAKKYLVTKLNEFNVVEKYLRVQKYQQITPAQLTMEITGQLRDIDFAKSIATSLRMHARFWRGSRMIESLDDLLELFDSYENLRQVPRYARMMRKIDGIIESLRDMKDVPVEILCNAPRACLRIGLQLVLRCRFISSEIKEYIKGFLELSNVCIYPVIPPESRRSVEIPFRISKVRYSTAFQNRSTFIGKVPTPPSVVLHRSKTSVKIRVPTEPWDTTEFTSTITPMTTPIKPISTTHREETTTPITSTTAATTTPLATTSPTTTTTLPTTTTTTTLPTTTTTLPTTTTTLSTTITTLPTTTTTLSTTITTTLPTTTTTLSPTTTTTELPTTTTTTLPTTTTTALPTTTTTLSPTTTTTALPTTTTTLSPTTTTTALPTTTTATTSPTVTTKRPTIDVKMKLKRSTVRTVTFPYDRKPTENVTVFITTPIPTTPCESIECKSTSKRVETTTALPSTTQSLTTTTTMQTSTPEITRTTSPGPPSTYRDFTEPTASSTTDVTPVTKGDCPKSCLERCRPKSESFEPPSRRSSCDTSCDSVTEDCEDDTSKDSLECKLESDGNCECPPKEEKSIECMTLCPPDSLSCEEAHGDCITSVVPSIDMKLRRNMKRTRSMCEIRDPHRRRQLKRLAKMRAISAASATVATSRVDVLRPTTSRHRDRIATKKLYNLLATKLPHSNDRKMAEYLLKRPHDGGLSGNDKDRRRRRQRQQVYRQGRGRLTRKFSGKLSRGTTVHRTRGAASFRHSQIKRISGGDARSISA</sequence>
<feature type="region of interest" description="Disordered" evidence="1">
    <location>
        <begin position="660"/>
        <end position="737"/>
    </location>
</feature>
<dbReference type="InterPro" id="IPR053121">
    <property type="entry name" value="Spore_Coat_Assembly"/>
</dbReference>
<dbReference type="AlphaFoldDB" id="A0A6J1RI22"/>
<dbReference type="RefSeq" id="XP_024892341.1">
    <property type="nucleotide sequence ID" value="XM_025036573.1"/>
</dbReference>
<feature type="region of interest" description="Disordered" evidence="1">
    <location>
        <begin position="572"/>
        <end position="633"/>
    </location>
</feature>
<reference evidence="4" key="1">
    <citation type="submission" date="2025-08" db="UniProtKB">
        <authorList>
            <consortium name="RefSeq"/>
        </authorList>
    </citation>
    <scope>IDENTIFICATION</scope>
    <source>
        <tissue evidence="4">Whole body</tissue>
    </source>
</reference>
<accession>A0A6J1RI22</accession>
<feature type="compositionally biased region" description="Low complexity" evidence="1">
    <location>
        <begin position="589"/>
        <end position="633"/>
    </location>
</feature>
<feature type="compositionally biased region" description="Polar residues" evidence="1">
    <location>
        <begin position="837"/>
        <end position="846"/>
    </location>
</feature>
<gene>
    <name evidence="4" type="primary">LOC112467776</name>
</gene>
<keyword evidence="3" id="KW-1185">Reference proteome</keyword>
<evidence type="ECO:0000256" key="2">
    <source>
        <dbReference type="SAM" id="SignalP"/>
    </source>
</evidence>
<organism evidence="3 4">
    <name type="scientific">Temnothorax curvispinosus</name>
    <dbReference type="NCBI Taxonomy" id="300111"/>
    <lineage>
        <taxon>Eukaryota</taxon>
        <taxon>Metazoa</taxon>
        <taxon>Ecdysozoa</taxon>
        <taxon>Arthropoda</taxon>
        <taxon>Hexapoda</taxon>
        <taxon>Insecta</taxon>
        <taxon>Pterygota</taxon>
        <taxon>Neoptera</taxon>
        <taxon>Endopterygota</taxon>
        <taxon>Hymenoptera</taxon>
        <taxon>Apocrita</taxon>
        <taxon>Aculeata</taxon>
        <taxon>Formicoidea</taxon>
        <taxon>Formicidae</taxon>
        <taxon>Myrmicinae</taxon>
        <taxon>Temnothorax</taxon>
    </lineage>
</organism>
<evidence type="ECO:0000256" key="1">
    <source>
        <dbReference type="SAM" id="MobiDB-lite"/>
    </source>
</evidence>
<dbReference type="OrthoDB" id="7687849at2759"/>
<evidence type="ECO:0000313" key="3">
    <source>
        <dbReference type="Proteomes" id="UP000504618"/>
    </source>
</evidence>
<evidence type="ECO:0000313" key="4">
    <source>
        <dbReference type="RefSeq" id="XP_024892341.1"/>
    </source>
</evidence>
<feature type="compositionally biased region" description="Low complexity" evidence="1">
    <location>
        <begin position="572"/>
        <end position="582"/>
    </location>
</feature>
<dbReference type="PANTHER" id="PTHR35365:SF18">
    <property type="entry name" value="MUCIN-19-LIKE-RELATED"/>
    <property type="match status" value="1"/>
</dbReference>
<keyword evidence="2" id="KW-0732">Signal</keyword>
<feature type="compositionally biased region" description="Low complexity" evidence="1">
    <location>
        <begin position="795"/>
        <end position="817"/>
    </location>
</feature>
<name>A0A6J1RI22_9HYME</name>
<dbReference type="Proteomes" id="UP000504618">
    <property type="component" value="Unplaced"/>
</dbReference>
<feature type="region of interest" description="Disordered" evidence="1">
    <location>
        <begin position="795"/>
        <end position="847"/>
    </location>
</feature>
<feature type="signal peptide" evidence="2">
    <location>
        <begin position="1"/>
        <end position="28"/>
    </location>
</feature>